<reference evidence="1 2" key="1">
    <citation type="submission" date="2015-05" db="EMBL/GenBank/DDBJ databases">
        <title>Critical biogeochemical functions in the subsurface are associated with bacteria from new phyla and little studied lineages.</title>
        <authorList>
            <person name="Hug L.A."/>
            <person name="Thomas B.C."/>
            <person name="Sharon I."/>
            <person name="Brown C.T."/>
            <person name="Sharma R."/>
            <person name="Hettich R.L."/>
            <person name="Wilkins M.J."/>
            <person name="Williams K.H."/>
            <person name="Singh A."/>
            <person name="Banfield J.F."/>
        </authorList>
    </citation>
    <scope>NUCLEOTIDE SEQUENCE [LARGE SCALE GENOMIC DNA]</scope>
    <source>
        <strain evidence="1">CSP1-7</strain>
    </source>
</reference>
<dbReference type="STRING" id="1576480.XU08_C0001G0194"/>
<evidence type="ECO:0008006" key="3">
    <source>
        <dbReference type="Google" id="ProtNLM"/>
    </source>
</evidence>
<dbReference type="Proteomes" id="UP000051297">
    <property type="component" value="Unassembled WGS sequence"/>
</dbReference>
<evidence type="ECO:0000313" key="2">
    <source>
        <dbReference type="Proteomes" id="UP000051297"/>
    </source>
</evidence>
<comment type="caution">
    <text evidence="1">The sequence shown here is derived from an EMBL/GenBank/DDBJ whole genome shotgun (WGS) entry which is preliminary data.</text>
</comment>
<name>A0A0T5ZYB8_UNCKA</name>
<dbReference type="AlphaFoldDB" id="A0A0T5ZYB8"/>
<proteinExistence type="predicted"/>
<dbReference type="EMBL" id="LDXK01000001">
    <property type="protein sequence ID" value="KRT67784.1"/>
    <property type="molecule type" value="Genomic_DNA"/>
</dbReference>
<gene>
    <name evidence="1" type="ORF">XU08_C0001G0194</name>
</gene>
<accession>A0A0T5ZYB8</accession>
<sequence>MTKILKPTRMERCTGCGLCELLAARITKKKLSYAASFLQIRKVSAGQPYFRAVIDYGQKTDYPEIRDVCPENCYEISE</sequence>
<organism evidence="1 2">
    <name type="scientific">candidate division WWE3 bacterium CSP1-7</name>
    <dbReference type="NCBI Taxonomy" id="1576480"/>
    <lineage>
        <taxon>Bacteria</taxon>
        <taxon>Katanobacteria</taxon>
    </lineage>
</organism>
<evidence type="ECO:0000313" key="1">
    <source>
        <dbReference type="EMBL" id="KRT67784.1"/>
    </source>
</evidence>
<protein>
    <recommendedName>
        <fullName evidence="3">4Fe-4S ferredoxin-type domain-containing protein</fullName>
    </recommendedName>
</protein>